<keyword evidence="2" id="KW-1185">Reference proteome</keyword>
<dbReference type="AlphaFoldDB" id="A0AAV0TMR6"/>
<proteinExistence type="predicted"/>
<reference evidence="1" key="1">
    <citation type="submission" date="2022-12" db="EMBL/GenBank/DDBJ databases">
        <authorList>
            <person name="Webb A."/>
        </authorList>
    </citation>
    <scope>NUCLEOTIDE SEQUENCE</scope>
    <source>
        <strain evidence="1">Pd1</strain>
    </source>
</reference>
<name>A0AAV0TMR6_9STRA</name>
<dbReference type="EMBL" id="CANTFM010000500">
    <property type="protein sequence ID" value="CAI5723302.1"/>
    <property type="molecule type" value="Genomic_DNA"/>
</dbReference>
<organism evidence="1 2">
    <name type="scientific">Peronospora destructor</name>
    <dbReference type="NCBI Taxonomy" id="86335"/>
    <lineage>
        <taxon>Eukaryota</taxon>
        <taxon>Sar</taxon>
        <taxon>Stramenopiles</taxon>
        <taxon>Oomycota</taxon>
        <taxon>Peronosporomycetes</taxon>
        <taxon>Peronosporales</taxon>
        <taxon>Peronosporaceae</taxon>
        <taxon>Peronospora</taxon>
    </lineage>
</organism>
<sequence length="213" mass="22916">MASKLSQVSLTAFGSAIQIACFSKFGSRYYVNLARLPQPSAPLRAVYFPSPNDGVVTLPPCFTNHKFVRYNRVSPPSIRLRHTARAQPSVDDFSPGSPSGDLRLNFESTLRQAIPAPLGDSTSHAGSDAGMIRDTAVEDAPSALDYSDVESVLSPHELENFVVERIPAPSFSPSTPLWAKAATNRLALLGKSGTELVEVQPISYEFGHDNGVA</sequence>
<evidence type="ECO:0000313" key="1">
    <source>
        <dbReference type="EMBL" id="CAI5723302.1"/>
    </source>
</evidence>
<protein>
    <submittedName>
        <fullName evidence="1">Uncharacterized protein</fullName>
    </submittedName>
</protein>
<gene>
    <name evidence="1" type="ORF">PDE001_LOCUS2874</name>
</gene>
<accession>A0AAV0TMR6</accession>
<evidence type="ECO:0000313" key="2">
    <source>
        <dbReference type="Proteomes" id="UP001162029"/>
    </source>
</evidence>
<comment type="caution">
    <text evidence="1">The sequence shown here is derived from an EMBL/GenBank/DDBJ whole genome shotgun (WGS) entry which is preliminary data.</text>
</comment>
<dbReference type="Proteomes" id="UP001162029">
    <property type="component" value="Unassembled WGS sequence"/>
</dbReference>